<feature type="region of interest" description="Disordered" evidence="1">
    <location>
        <begin position="1"/>
        <end position="99"/>
    </location>
</feature>
<evidence type="ECO:0000313" key="2">
    <source>
        <dbReference type="EMBL" id="TEA11370.1"/>
    </source>
</evidence>
<keyword evidence="3" id="KW-1185">Reference proteome</keyword>
<evidence type="ECO:0000313" key="3">
    <source>
        <dbReference type="Proteomes" id="UP000295604"/>
    </source>
</evidence>
<accession>A0A4R8T3D5</accession>
<organism evidence="2 3">
    <name type="scientific">Colletotrichum sidae</name>
    <dbReference type="NCBI Taxonomy" id="1347389"/>
    <lineage>
        <taxon>Eukaryota</taxon>
        <taxon>Fungi</taxon>
        <taxon>Dikarya</taxon>
        <taxon>Ascomycota</taxon>
        <taxon>Pezizomycotina</taxon>
        <taxon>Sordariomycetes</taxon>
        <taxon>Hypocreomycetidae</taxon>
        <taxon>Glomerellales</taxon>
        <taxon>Glomerellaceae</taxon>
        <taxon>Colletotrichum</taxon>
        <taxon>Colletotrichum orbiculare species complex</taxon>
    </lineage>
</organism>
<comment type="caution">
    <text evidence="2">The sequence shown here is derived from an EMBL/GenBank/DDBJ whole genome shotgun (WGS) entry which is preliminary data.</text>
</comment>
<proteinExistence type="predicted"/>
<name>A0A4R8T3D5_9PEZI</name>
<reference evidence="2 3" key="1">
    <citation type="submission" date="2018-11" db="EMBL/GenBank/DDBJ databases">
        <title>Genome sequence and assembly of Colletotrichum sidae.</title>
        <authorList>
            <person name="Gan P."/>
            <person name="Shirasu K."/>
        </authorList>
    </citation>
    <scope>NUCLEOTIDE SEQUENCE [LARGE SCALE GENOMIC DNA]</scope>
    <source>
        <strain evidence="2 3">CBS 518.97</strain>
    </source>
</reference>
<dbReference type="EMBL" id="QAPF01000342">
    <property type="protein sequence ID" value="TEA11370.1"/>
    <property type="molecule type" value="Genomic_DNA"/>
</dbReference>
<sequence length="99" mass="9889">MSPSSIKGNSESSSPGDLSAPTSSWDEQIAGFPTSDDINPPLYNNENPHGRNGPACEGAQASGVRGGHHDTTGNTSSKGGRAAGGSFGHHSGSPGKSNN</sequence>
<dbReference type="Proteomes" id="UP000295604">
    <property type="component" value="Unassembled WGS sequence"/>
</dbReference>
<protein>
    <submittedName>
        <fullName evidence="2">Uncharacterized protein</fullName>
    </submittedName>
</protein>
<gene>
    <name evidence="2" type="ORF">C8034_v007675</name>
</gene>
<evidence type="ECO:0000256" key="1">
    <source>
        <dbReference type="SAM" id="MobiDB-lite"/>
    </source>
</evidence>
<feature type="compositionally biased region" description="Polar residues" evidence="1">
    <location>
        <begin position="1"/>
        <end position="26"/>
    </location>
</feature>
<feature type="compositionally biased region" description="Low complexity" evidence="1">
    <location>
        <begin position="88"/>
        <end position="99"/>
    </location>
</feature>
<dbReference type="AlphaFoldDB" id="A0A4R8T3D5"/>